<sequence>MSSHPSDQQPCLSQSNKQECFLLFLRDSDVPTANRE</sequence>
<protein>
    <submittedName>
        <fullName evidence="1">Uncharacterized protein</fullName>
    </submittedName>
</protein>
<reference evidence="1" key="1">
    <citation type="submission" date="2014-09" db="EMBL/GenBank/DDBJ databases">
        <authorList>
            <person name="Magalhaes I.L.F."/>
            <person name="Oliveira U."/>
            <person name="Santos F.R."/>
            <person name="Vidigal T.H.D.A."/>
            <person name="Brescovit A.D."/>
            <person name="Santos A.J."/>
        </authorList>
    </citation>
    <scope>NUCLEOTIDE SEQUENCE</scope>
    <source>
        <tissue evidence="1">Shoot tissue taken approximately 20 cm above the soil surface</tissue>
    </source>
</reference>
<proteinExistence type="predicted"/>
<dbReference type="AlphaFoldDB" id="A0A0A8YW53"/>
<accession>A0A0A8YW53</accession>
<name>A0A0A8YW53_ARUDO</name>
<organism evidence="1">
    <name type="scientific">Arundo donax</name>
    <name type="common">Giant reed</name>
    <name type="synonym">Donax arundinaceus</name>
    <dbReference type="NCBI Taxonomy" id="35708"/>
    <lineage>
        <taxon>Eukaryota</taxon>
        <taxon>Viridiplantae</taxon>
        <taxon>Streptophyta</taxon>
        <taxon>Embryophyta</taxon>
        <taxon>Tracheophyta</taxon>
        <taxon>Spermatophyta</taxon>
        <taxon>Magnoliopsida</taxon>
        <taxon>Liliopsida</taxon>
        <taxon>Poales</taxon>
        <taxon>Poaceae</taxon>
        <taxon>PACMAD clade</taxon>
        <taxon>Arundinoideae</taxon>
        <taxon>Arundineae</taxon>
        <taxon>Arundo</taxon>
    </lineage>
</organism>
<reference evidence="1" key="2">
    <citation type="journal article" date="2015" name="Data Brief">
        <title>Shoot transcriptome of the giant reed, Arundo donax.</title>
        <authorList>
            <person name="Barrero R.A."/>
            <person name="Guerrero F.D."/>
            <person name="Moolhuijzen P."/>
            <person name="Goolsby J.A."/>
            <person name="Tidwell J."/>
            <person name="Bellgard S.E."/>
            <person name="Bellgard M.I."/>
        </authorList>
    </citation>
    <scope>NUCLEOTIDE SEQUENCE</scope>
    <source>
        <tissue evidence="1">Shoot tissue taken approximately 20 cm above the soil surface</tissue>
    </source>
</reference>
<evidence type="ECO:0000313" key="1">
    <source>
        <dbReference type="EMBL" id="JAD29598.1"/>
    </source>
</evidence>
<dbReference type="EMBL" id="GBRH01268297">
    <property type="protein sequence ID" value="JAD29598.1"/>
    <property type="molecule type" value="Transcribed_RNA"/>
</dbReference>